<sequence length="816" mass="88097">MLFNEHRTVLLLLYSVMFIKFMLFQQGSKHMQASPLSSEVHPQKRLGRTFSDFLLYRSSECSPQRDLLTNSSSLMSYRNTDDENGKNSADSSRVSSTSALSSSSQKSFFEDFDDLNDIYFCGKGTGDGFLGGGQHKIGDLSGAEADAFLPKVLESAQLLDVLDIACGSTHALLVTKQGGVFSWGEGSGGKLGHGVETDIHNPTLVDTLSGLSIKVVACGEYHSCALTAAGDLYTWGDGIHNVGLLGHGNEVSHWTPKKVTGQIEGLHISFVSCGPWHSAAITSLGQLFTFGDGSFGALGHGDCSSTSTPREVESLKGLRTVMVSCGFWHTAAVVDVSARTENSSASTDGKLFTWGNGDNGQLGHGDKKSRLVPCCITTLGKESFRKVACGHSITVALTTSGNVYTMGRAEYGQLGNLGNNGSLPSRVLGKIKNIFIEDIACGSFHVAALSSTSEVYTWGRGKNGQLGHGDGIDRNTPTLVESLKNKKVKAVVCGSNFTVAICLYRRSSLADRSVCSGCFHPFNFKRKRHKCYHCGLSFCRACCFKKSLKASLAPDENKTYHVCDCCFNKLKRNSDSSLASLPPNPKFSKGNKERSTVESKEKESLDIKSRSIISRLTSFDSTKRSDARELQRSHKSNSVSGNSSPSYSEISQCDRSCISSSSKPVLDYSDKACISLPGSAMHSQAVSPVSGGSSPQSLPMVTSSTASFPFLELSTDNLKQKNDDVKDEVLMLREQVDYLNRRSDFLASELEKTSSKILVARELARTEAEKNNAAKLVIKSLMIQLKDMAARVPPAASCSRTSDSFLENNCNSMSIS</sequence>
<keyword evidence="4" id="KW-0862">Zinc</keyword>
<feature type="region of interest" description="Disordered" evidence="7">
    <location>
        <begin position="72"/>
        <end position="97"/>
    </location>
</feature>
<evidence type="ECO:0000256" key="7">
    <source>
        <dbReference type="SAM" id="MobiDB-lite"/>
    </source>
</evidence>
<dbReference type="SUPFAM" id="SSF50985">
    <property type="entry name" value="RCC1/BLIP-II"/>
    <property type="match status" value="1"/>
</dbReference>
<dbReference type="SMART" id="SM00064">
    <property type="entry name" value="FYVE"/>
    <property type="match status" value="1"/>
</dbReference>
<keyword evidence="3 5" id="KW-0863">Zinc-finger</keyword>
<dbReference type="Gene3D" id="2.130.10.30">
    <property type="entry name" value="Regulator of chromosome condensation 1/beta-lactamase-inhibitor protein II"/>
    <property type="match status" value="2"/>
</dbReference>
<dbReference type="InterPro" id="IPR051210">
    <property type="entry name" value="Ub_ligase/GEF_domain"/>
</dbReference>
<feature type="compositionally biased region" description="Basic and acidic residues" evidence="7">
    <location>
        <begin position="590"/>
        <end position="603"/>
    </location>
</feature>
<feature type="repeat" description="RCC1" evidence="6">
    <location>
        <begin position="349"/>
        <end position="400"/>
    </location>
</feature>
<feature type="region of interest" description="Disordered" evidence="7">
    <location>
        <begin position="576"/>
        <end position="603"/>
    </location>
</feature>
<dbReference type="Gene3D" id="3.30.40.10">
    <property type="entry name" value="Zinc/RING finger domain, C3HC4 (zinc finger)"/>
    <property type="match status" value="1"/>
</dbReference>
<reference evidence="9" key="1">
    <citation type="submission" date="2023-03" db="EMBL/GenBank/DDBJ databases">
        <authorList>
            <person name="Julca I."/>
        </authorList>
    </citation>
    <scope>NUCLEOTIDE SEQUENCE</scope>
</reference>
<evidence type="ECO:0000256" key="1">
    <source>
        <dbReference type="ARBA" id="ARBA00022723"/>
    </source>
</evidence>
<dbReference type="InterPro" id="IPR000408">
    <property type="entry name" value="Reg_chr_condens"/>
</dbReference>
<dbReference type="Proteomes" id="UP001161247">
    <property type="component" value="Chromosome 7"/>
</dbReference>
<dbReference type="EMBL" id="OX459124">
    <property type="protein sequence ID" value="CAI9112202.1"/>
    <property type="molecule type" value="Genomic_DNA"/>
</dbReference>
<dbReference type="PROSITE" id="PS50178">
    <property type="entry name" value="ZF_FYVE"/>
    <property type="match status" value="1"/>
</dbReference>
<evidence type="ECO:0000256" key="2">
    <source>
        <dbReference type="ARBA" id="ARBA00022737"/>
    </source>
</evidence>
<dbReference type="Pfam" id="PF25390">
    <property type="entry name" value="WD40_RLD"/>
    <property type="match status" value="1"/>
</dbReference>
<dbReference type="AlphaFoldDB" id="A0AAV1DY78"/>
<feature type="domain" description="FYVE-type" evidence="8">
    <location>
        <begin position="509"/>
        <end position="571"/>
    </location>
</feature>
<dbReference type="Pfam" id="PF13713">
    <property type="entry name" value="BRX_N"/>
    <property type="match status" value="1"/>
</dbReference>
<dbReference type="InterPro" id="IPR013083">
    <property type="entry name" value="Znf_RING/FYVE/PHD"/>
</dbReference>
<feature type="repeat" description="RCC1" evidence="6">
    <location>
        <begin position="453"/>
        <end position="504"/>
    </location>
</feature>
<evidence type="ECO:0000256" key="5">
    <source>
        <dbReference type="PROSITE-ProRule" id="PRU00091"/>
    </source>
</evidence>
<keyword evidence="10" id="KW-1185">Reference proteome</keyword>
<dbReference type="InterPro" id="IPR011011">
    <property type="entry name" value="Znf_FYVE_PHD"/>
</dbReference>
<feature type="compositionally biased region" description="Low complexity" evidence="7">
    <location>
        <begin position="636"/>
        <end position="650"/>
    </location>
</feature>
<dbReference type="SUPFAM" id="SSF57903">
    <property type="entry name" value="FYVE/PHD zinc finger"/>
    <property type="match status" value="1"/>
</dbReference>
<dbReference type="PANTHER" id="PTHR22870:SF419">
    <property type="entry name" value="GTPASE BINDING PROTEIN, PUTATIVE-RELATED"/>
    <property type="match status" value="1"/>
</dbReference>
<feature type="repeat" description="RCC1" evidence="6">
    <location>
        <begin position="401"/>
        <end position="452"/>
    </location>
</feature>
<accession>A0AAV1DY78</accession>
<keyword evidence="1" id="KW-0479">Metal-binding</keyword>
<dbReference type="InterPro" id="IPR058923">
    <property type="entry name" value="RCC1-like_dom"/>
</dbReference>
<feature type="repeat" description="RCC1" evidence="6">
    <location>
        <begin position="178"/>
        <end position="229"/>
    </location>
</feature>
<dbReference type="PRINTS" id="PR00633">
    <property type="entry name" value="RCCNDNSATION"/>
</dbReference>
<dbReference type="InterPro" id="IPR017455">
    <property type="entry name" value="Znf_FYVE-rel"/>
</dbReference>
<keyword evidence="2" id="KW-0677">Repeat</keyword>
<evidence type="ECO:0000256" key="3">
    <source>
        <dbReference type="ARBA" id="ARBA00022771"/>
    </source>
</evidence>
<dbReference type="CDD" id="cd00065">
    <property type="entry name" value="FYVE_like_SF"/>
    <property type="match status" value="1"/>
</dbReference>
<dbReference type="InterPro" id="IPR027988">
    <property type="entry name" value="BRX_N"/>
</dbReference>
<organism evidence="9 10">
    <name type="scientific">Oldenlandia corymbosa var. corymbosa</name>
    <dbReference type="NCBI Taxonomy" id="529605"/>
    <lineage>
        <taxon>Eukaryota</taxon>
        <taxon>Viridiplantae</taxon>
        <taxon>Streptophyta</taxon>
        <taxon>Embryophyta</taxon>
        <taxon>Tracheophyta</taxon>
        <taxon>Spermatophyta</taxon>
        <taxon>Magnoliopsida</taxon>
        <taxon>eudicotyledons</taxon>
        <taxon>Gunneridae</taxon>
        <taxon>Pentapetalae</taxon>
        <taxon>asterids</taxon>
        <taxon>lamiids</taxon>
        <taxon>Gentianales</taxon>
        <taxon>Rubiaceae</taxon>
        <taxon>Rubioideae</taxon>
        <taxon>Spermacoceae</taxon>
        <taxon>Hedyotis-Oldenlandia complex</taxon>
        <taxon>Oldenlandia</taxon>
    </lineage>
</organism>
<evidence type="ECO:0000313" key="9">
    <source>
        <dbReference type="EMBL" id="CAI9112202.1"/>
    </source>
</evidence>
<dbReference type="PROSITE" id="PS50012">
    <property type="entry name" value="RCC1_3"/>
    <property type="match status" value="7"/>
</dbReference>
<evidence type="ECO:0000256" key="6">
    <source>
        <dbReference type="PROSITE-ProRule" id="PRU00235"/>
    </source>
</evidence>
<name>A0AAV1DY78_OLDCO</name>
<feature type="repeat" description="RCC1" evidence="6">
    <location>
        <begin position="116"/>
        <end position="177"/>
    </location>
</feature>
<evidence type="ECO:0000259" key="8">
    <source>
        <dbReference type="PROSITE" id="PS50178"/>
    </source>
</evidence>
<gene>
    <name evidence="9" type="ORF">OLC1_LOCUS19439</name>
</gene>
<proteinExistence type="predicted"/>
<feature type="region of interest" description="Disordered" evidence="7">
    <location>
        <begin position="623"/>
        <end position="650"/>
    </location>
</feature>
<feature type="repeat" description="RCC1" evidence="6">
    <location>
        <begin position="230"/>
        <end position="284"/>
    </location>
</feature>
<feature type="repeat" description="RCC1" evidence="6">
    <location>
        <begin position="285"/>
        <end position="336"/>
    </location>
</feature>
<protein>
    <submittedName>
        <fullName evidence="9">OLC1v1012617C1</fullName>
    </submittedName>
</protein>
<dbReference type="PROSITE" id="PS00626">
    <property type="entry name" value="RCC1_2"/>
    <property type="match status" value="2"/>
</dbReference>
<dbReference type="GO" id="GO:0008270">
    <property type="term" value="F:zinc ion binding"/>
    <property type="evidence" value="ECO:0007669"/>
    <property type="project" value="UniProtKB-KW"/>
</dbReference>
<dbReference type="PANTHER" id="PTHR22870">
    <property type="entry name" value="REGULATOR OF CHROMOSOME CONDENSATION"/>
    <property type="match status" value="1"/>
</dbReference>
<dbReference type="InterPro" id="IPR000306">
    <property type="entry name" value="Znf_FYVE"/>
</dbReference>
<dbReference type="Pfam" id="PF01363">
    <property type="entry name" value="FYVE"/>
    <property type="match status" value="1"/>
</dbReference>
<feature type="compositionally biased region" description="Low complexity" evidence="7">
    <location>
        <begin position="88"/>
        <end position="97"/>
    </location>
</feature>
<dbReference type="FunFam" id="2.130.10.30:FF:000028">
    <property type="entry name" value="PH, RCC1 and FYVE domains-containing protein 1"/>
    <property type="match status" value="1"/>
</dbReference>
<feature type="compositionally biased region" description="Basic and acidic residues" evidence="7">
    <location>
        <begin position="623"/>
        <end position="632"/>
    </location>
</feature>
<dbReference type="InterPro" id="IPR009091">
    <property type="entry name" value="RCC1/BLIP-II"/>
</dbReference>
<evidence type="ECO:0000313" key="10">
    <source>
        <dbReference type="Proteomes" id="UP001161247"/>
    </source>
</evidence>
<evidence type="ECO:0000256" key="4">
    <source>
        <dbReference type="ARBA" id="ARBA00022833"/>
    </source>
</evidence>